<dbReference type="Gene3D" id="3.40.50.360">
    <property type="match status" value="1"/>
</dbReference>
<comment type="caution">
    <text evidence="2">The sequence shown here is derived from an EMBL/GenBank/DDBJ whole genome shotgun (WGS) entry which is preliminary data.</text>
</comment>
<dbReference type="InterPro" id="IPR026816">
    <property type="entry name" value="Flavodoxin_dom"/>
</dbReference>
<protein>
    <submittedName>
        <fullName evidence="2">Menaquinone-dependent protoporphyrinogen oxidase</fullName>
        <ecNumber evidence="2">1.3.5.3</ecNumber>
    </submittedName>
</protein>
<evidence type="ECO:0000313" key="3">
    <source>
        <dbReference type="Proteomes" id="UP001314796"/>
    </source>
</evidence>
<reference evidence="2 3" key="1">
    <citation type="submission" date="2021-01" db="EMBL/GenBank/DDBJ databases">
        <title>Genomic Encyclopedia of Type Strains, Phase IV (KMG-IV): sequencing the most valuable type-strain genomes for metagenomic binning, comparative biology and taxonomic classification.</title>
        <authorList>
            <person name="Goeker M."/>
        </authorList>
    </citation>
    <scope>NUCLEOTIDE SEQUENCE [LARGE SCALE GENOMIC DNA]</scope>
    <source>
        <strain evidence="2 3">DSM 25890</strain>
    </source>
</reference>
<accession>A0ABS2NMQ5</accession>
<dbReference type="PANTHER" id="PTHR38030">
    <property type="entry name" value="PROTOPORPHYRINOGEN IX DEHYDROGENASE [MENAQUINONE]"/>
    <property type="match status" value="1"/>
</dbReference>
<dbReference type="GO" id="GO:0016491">
    <property type="term" value="F:oxidoreductase activity"/>
    <property type="evidence" value="ECO:0007669"/>
    <property type="project" value="UniProtKB-KW"/>
</dbReference>
<keyword evidence="2" id="KW-0560">Oxidoreductase</keyword>
<keyword evidence="3" id="KW-1185">Reference proteome</keyword>
<dbReference type="InterPro" id="IPR029039">
    <property type="entry name" value="Flavoprotein-like_sf"/>
</dbReference>
<dbReference type="EMBL" id="JAFBEE010000003">
    <property type="protein sequence ID" value="MBM7614201.1"/>
    <property type="molecule type" value="Genomic_DNA"/>
</dbReference>
<evidence type="ECO:0000259" key="1">
    <source>
        <dbReference type="Pfam" id="PF12724"/>
    </source>
</evidence>
<proteinExistence type="predicted"/>
<dbReference type="SUPFAM" id="SSF52218">
    <property type="entry name" value="Flavoproteins"/>
    <property type="match status" value="1"/>
</dbReference>
<gene>
    <name evidence="2" type="ORF">JOC73_000712</name>
</gene>
<dbReference type="PANTHER" id="PTHR38030:SF2">
    <property type="entry name" value="PROTOPORPHYRINOGEN IX DEHYDROGENASE [QUINONE]"/>
    <property type="match status" value="1"/>
</dbReference>
<organism evidence="2 3">
    <name type="scientific">Alkaliphilus hydrothermalis</name>
    <dbReference type="NCBI Taxonomy" id="1482730"/>
    <lineage>
        <taxon>Bacteria</taxon>
        <taxon>Bacillati</taxon>
        <taxon>Bacillota</taxon>
        <taxon>Clostridia</taxon>
        <taxon>Peptostreptococcales</taxon>
        <taxon>Natronincolaceae</taxon>
        <taxon>Alkaliphilus</taxon>
    </lineage>
</organism>
<feature type="domain" description="Flavodoxin" evidence="1">
    <location>
        <begin position="4"/>
        <end position="143"/>
    </location>
</feature>
<evidence type="ECO:0000313" key="2">
    <source>
        <dbReference type="EMBL" id="MBM7614201.1"/>
    </source>
</evidence>
<sequence length="164" mass="18512">MKTLLVYGTKYGCTEKCAQMLKEKLSGDIDLINLKTSSTVDLSKYNKVIIGGSIYIGQIQKEVKAFCSQNMDLLKEKNLGLFTCCMGEGQRAEEQLNAVFPKELLDLAVAKEFFGGEFIFKKMGFIDKLIVKKVSKITKDTTNIYEENISRFAEVMNNVKVEHN</sequence>
<dbReference type="PROSITE" id="PS00201">
    <property type="entry name" value="FLAVODOXIN"/>
    <property type="match status" value="1"/>
</dbReference>
<dbReference type="Pfam" id="PF12724">
    <property type="entry name" value="Flavodoxin_5"/>
    <property type="match status" value="1"/>
</dbReference>
<dbReference type="InterPro" id="IPR001226">
    <property type="entry name" value="Flavodoxin_CS"/>
</dbReference>
<dbReference type="RefSeq" id="WP_204400478.1">
    <property type="nucleotide sequence ID" value="NZ_JAFBEE010000003.1"/>
</dbReference>
<dbReference type="Proteomes" id="UP001314796">
    <property type="component" value="Unassembled WGS sequence"/>
</dbReference>
<dbReference type="InterPro" id="IPR052200">
    <property type="entry name" value="Protoporphyrinogen_IX_DH"/>
</dbReference>
<dbReference type="EC" id="1.3.5.3" evidence="2"/>
<name>A0ABS2NMQ5_9FIRM</name>